<evidence type="ECO:0000256" key="3">
    <source>
        <dbReference type="ARBA" id="ARBA00023235"/>
    </source>
</evidence>
<dbReference type="SUPFAM" id="SSF55120">
    <property type="entry name" value="Pseudouridine synthase"/>
    <property type="match status" value="1"/>
</dbReference>
<comment type="subunit">
    <text evidence="4">Homodimer.</text>
</comment>
<dbReference type="InterPro" id="IPR020097">
    <property type="entry name" value="PsdUridine_synth_TruA_a/b_dom"/>
</dbReference>
<evidence type="ECO:0000256" key="2">
    <source>
        <dbReference type="ARBA" id="ARBA00022694"/>
    </source>
</evidence>
<dbReference type="EMBL" id="JAVTTO010000005">
    <property type="protein sequence ID" value="MDT7833470.1"/>
    <property type="molecule type" value="Genomic_DNA"/>
</dbReference>
<protein>
    <recommendedName>
        <fullName evidence="4">tRNA pseudouridine synthase A</fullName>
        <ecNumber evidence="4">5.4.99.12</ecNumber>
    </recommendedName>
    <alternativeName>
        <fullName evidence="4">tRNA pseudouridine(38-40) synthase</fullName>
    </alternativeName>
    <alternativeName>
        <fullName evidence="4">tRNA pseudouridylate synthase I</fullName>
    </alternativeName>
    <alternativeName>
        <fullName evidence="4">tRNA-uridine isomerase I</fullName>
    </alternativeName>
</protein>
<keyword evidence="2 4" id="KW-0819">tRNA processing</keyword>
<name>A0ABU3LIC9_9FLAO</name>
<dbReference type="Proteomes" id="UP001257277">
    <property type="component" value="Unassembled WGS sequence"/>
</dbReference>
<comment type="catalytic activity">
    <reaction evidence="4 5">
        <text>uridine(38/39/40) in tRNA = pseudouridine(38/39/40) in tRNA</text>
        <dbReference type="Rhea" id="RHEA:22376"/>
        <dbReference type="Rhea" id="RHEA-COMP:10085"/>
        <dbReference type="Rhea" id="RHEA-COMP:10087"/>
        <dbReference type="ChEBI" id="CHEBI:65314"/>
        <dbReference type="ChEBI" id="CHEBI:65315"/>
        <dbReference type="EC" id="5.4.99.12"/>
    </reaction>
</comment>
<sequence length="261" mass="29837">MNYKHSYLVRIQYLGFRLHGWQKQPNLKTVHFILDKTLKFVFKGIRCKSVGVGRTDAKVSSTDYPFRLFIDEPVDNASFLSSFNKNSPADIRALSIEEISDEEFNIIQSPKIKEYHYYFSTAGKNHPYAAPFLIDFGRLNVEEMKKGAQLFSGTHYFGLYCTKPSKDTVLMRTIDSCEIVENNILTANFFPEESFVLKVCGKGFLRYQIRLMMGALVELGRGNLSLNDIEESLIEKIDRKDTLANIAPGSGLHLYNVEFLS</sequence>
<dbReference type="InterPro" id="IPR001406">
    <property type="entry name" value="PsdUridine_synth_TruA"/>
</dbReference>
<dbReference type="InterPro" id="IPR020094">
    <property type="entry name" value="TruA/RsuA/RluB/E/F_N"/>
</dbReference>
<evidence type="ECO:0000256" key="1">
    <source>
        <dbReference type="ARBA" id="ARBA00009375"/>
    </source>
</evidence>
<dbReference type="Gene3D" id="3.30.70.580">
    <property type="entry name" value="Pseudouridine synthase I, catalytic domain, N-terminal subdomain"/>
    <property type="match status" value="1"/>
</dbReference>
<dbReference type="RefSeq" id="WP_349242721.1">
    <property type="nucleotide sequence ID" value="NZ_JAVTTO010000005.1"/>
</dbReference>
<comment type="caution">
    <text evidence="7">The sequence shown here is derived from an EMBL/GenBank/DDBJ whole genome shotgun (WGS) entry which is preliminary data.</text>
</comment>
<comment type="function">
    <text evidence="4">Formation of pseudouridine at positions 38, 39 and 40 in the anticodon stem and loop of transfer RNAs.</text>
</comment>
<dbReference type="PANTHER" id="PTHR11142:SF0">
    <property type="entry name" value="TRNA PSEUDOURIDINE SYNTHASE-LIKE 1"/>
    <property type="match status" value="1"/>
</dbReference>
<dbReference type="InterPro" id="IPR020095">
    <property type="entry name" value="PsdUridine_synth_TruA_C"/>
</dbReference>
<evidence type="ECO:0000313" key="7">
    <source>
        <dbReference type="EMBL" id="MDT7833470.1"/>
    </source>
</evidence>
<dbReference type="HAMAP" id="MF_00171">
    <property type="entry name" value="TruA"/>
    <property type="match status" value="1"/>
</dbReference>
<gene>
    <name evidence="4" type="primary">truA</name>
    <name evidence="7" type="ORF">RQM59_13870</name>
</gene>
<comment type="similarity">
    <text evidence="1 4 5">Belongs to the tRNA pseudouridine synthase TruA family.</text>
</comment>
<dbReference type="Gene3D" id="3.30.70.660">
    <property type="entry name" value="Pseudouridine synthase I, catalytic domain, C-terminal subdomain"/>
    <property type="match status" value="1"/>
</dbReference>
<dbReference type="InterPro" id="IPR020103">
    <property type="entry name" value="PsdUridine_synth_cat_dom_sf"/>
</dbReference>
<keyword evidence="3 4" id="KW-0413">Isomerase</keyword>
<feature type="binding site" evidence="4">
    <location>
        <position position="115"/>
    </location>
    <ligand>
        <name>substrate</name>
    </ligand>
</feature>
<dbReference type="PIRSF" id="PIRSF001430">
    <property type="entry name" value="tRNA_psdUrid_synth"/>
    <property type="match status" value="1"/>
</dbReference>
<evidence type="ECO:0000259" key="6">
    <source>
        <dbReference type="Pfam" id="PF01416"/>
    </source>
</evidence>
<organism evidence="7 8">
    <name type="scientific">Asprobacillus argus</name>
    <dbReference type="NCBI Taxonomy" id="3076534"/>
    <lineage>
        <taxon>Bacteria</taxon>
        <taxon>Pseudomonadati</taxon>
        <taxon>Bacteroidota</taxon>
        <taxon>Flavobacteriia</taxon>
        <taxon>Flavobacteriales</taxon>
        <taxon>Flavobacteriaceae</taxon>
        <taxon>Asprobacillus</taxon>
    </lineage>
</organism>
<reference evidence="7 8" key="1">
    <citation type="submission" date="2023-09" db="EMBL/GenBank/DDBJ databases">
        <title>Novel taxa isolated from Blanes Bay.</title>
        <authorList>
            <person name="Rey-Velasco X."/>
            <person name="Lucena T."/>
        </authorList>
    </citation>
    <scope>NUCLEOTIDE SEQUENCE [LARGE SCALE GENOMIC DNA]</scope>
    <source>
        <strain evidence="7 8">S356</strain>
    </source>
</reference>
<evidence type="ECO:0000256" key="5">
    <source>
        <dbReference type="RuleBase" id="RU003792"/>
    </source>
</evidence>
<proteinExistence type="inferred from homology"/>
<feature type="active site" description="Nucleophile" evidence="4">
    <location>
        <position position="56"/>
    </location>
</feature>
<dbReference type="Pfam" id="PF01416">
    <property type="entry name" value="PseudoU_synth_1"/>
    <property type="match status" value="1"/>
</dbReference>
<dbReference type="EC" id="5.4.99.12" evidence="4"/>
<keyword evidence="8" id="KW-1185">Reference proteome</keyword>
<dbReference type="PANTHER" id="PTHR11142">
    <property type="entry name" value="PSEUDOURIDYLATE SYNTHASE"/>
    <property type="match status" value="1"/>
</dbReference>
<accession>A0ABU3LIC9</accession>
<evidence type="ECO:0000313" key="8">
    <source>
        <dbReference type="Proteomes" id="UP001257277"/>
    </source>
</evidence>
<evidence type="ECO:0000256" key="4">
    <source>
        <dbReference type="HAMAP-Rule" id="MF_00171"/>
    </source>
</evidence>
<feature type="domain" description="Pseudouridine synthase I TruA alpha/beta" evidence="6">
    <location>
        <begin position="148"/>
        <end position="259"/>
    </location>
</feature>
<comment type="caution">
    <text evidence="4">Lacks conserved residue(s) required for the propagation of feature annotation.</text>
</comment>